<sequence>MEEIIKQDKDTSHEEFKKLLSEDLNNRKFKEGELTTAIISEIGKKFIFVDLGLKSEGAIPIDEFKLTKELGKIKIGSKIEVLLEKIENKSGDVVVSREKARKAHAWKKMEKAFEKKEEVKGIIISRCKGGFIVDVDSCLCFLPGSQVDLRPLKNFDHLMKTPQTFECVKLDKKRGNIVLSRRAIMEKIRDHDRDKIISKIKEGNIINGTVKNLTEWGAFIDLNGIDALLHITDISWSRISKPAEL</sequence>
<dbReference type="Gene3D" id="6.20.370.20">
    <property type="match status" value="1"/>
</dbReference>
<dbReference type="AlphaFoldDB" id="A0A382ZK80"/>
<evidence type="ECO:0000313" key="5">
    <source>
        <dbReference type="EMBL" id="SVD95986.1"/>
    </source>
</evidence>
<feature type="domain" description="S1 motif" evidence="4">
    <location>
        <begin position="203"/>
        <end position="245"/>
    </location>
</feature>
<dbReference type="PRINTS" id="PR00681">
    <property type="entry name" value="RIBOSOMALS1"/>
</dbReference>
<dbReference type="CDD" id="cd04465">
    <property type="entry name" value="S1_RPS1_repeat_ec2_hs2"/>
    <property type="match status" value="1"/>
</dbReference>
<reference evidence="5" key="1">
    <citation type="submission" date="2018-05" db="EMBL/GenBank/DDBJ databases">
        <authorList>
            <person name="Lanie J.A."/>
            <person name="Ng W.-L."/>
            <person name="Kazmierczak K.M."/>
            <person name="Andrzejewski T.M."/>
            <person name="Davidsen T.M."/>
            <person name="Wayne K.J."/>
            <person name="Tettelin H."/>
            <person name="Glass J.I."/>
            <person name="Rusch D."/>
            <person name="Podicherti R."/>
            <person name="Tsui H.-C.T."/>
            <person name="Winkler M.E."/>
        </authorList>
    </citation>
    <scope>NUCLEOTIDE SEQUENCE</scope>
</reference>
<dbReference type="SMART" id="SM00316">
    <property type="entry name" value="S1"/>
    <property type="match status" value="3"/>
</dbReference>
<name>A0A382ZK80_9ZZZZ</name>
<keyword evidence="3" id="KW-0687">Ribonucleoprotein</keyword>
<dbReference type="InterPro" id="IPR050437">
    <property type="entry name" value="Ribos_protein_bS1-like"/>
</dbReference>
<dbReference type="EMBL" id="UINC01184668">
    <property type="protein sequence ID" value="SVD95986.1"/>
    <property type="molecule type" value="Genomic_DNA"/>
</dbReference>
<dbReference type="PANTHER" id="PTHR10724">
    <property type="entry name" value="30S RIBOSOMAL PROTEIN S1"/>
    <property type="match status" value="1"/>
</dbReference>
<keyword evidence="2" id="KW-0689">Ribosomal protein</keyword>
<dbReference type="GO" id="GO:0022627">
    <property type="term" value="C:cytosolic small ribosomal subunit"/>
    <property type="evidence" value="ECO:0007669"/>
    <property type="project" value="TreeGrafter"/>
</dbReference>
<feature type="domain" description="S1 motif" evidence="4">
    <location>
        <begin position="32"/>
        <end position="98"/>
    </location>
</feature>
<accession>A0A382ZK80</accession>
<evidence type="ECO:0000256" key="3">
    <source>
        <dbReference type="ARBA" id="ARBA00023274"/>
    </source>
</evidence>
<dbReference type="GO" id="GO:0003735">
    <property type="term" value="F:structural constituent of ribosome"/>
    <property type="evidence" value="ECO:0007669"/>
    <property type="project" value="TreeGrafter"/>
</dbReference>
<dbReference type="SUPFAM" id="SSF50249">
    <property type="entry name" value="Nucleic acid-binding proteins"/>
    <property type="match status" value="3"/>
</dbReference>
<organism evidence="5">
    <name type="scientific">marine metagenome</name>
    <dbReference type="NCBI Taxonomy" id="408172"/>
    <lineage>
        <taxon>unclassified sequences</taxon>
        <taxon>metagenomes</taxon>
        <taxon>ecological metagenomes</taxon>
    </lineage>
</organism>
<evidence type="ECO:0000256" key="2">
    <source>
        <dbReference type="ARBA" id="ARBA00022980"/>
    </source>
</evidence>
<dbReference type="GO" id="GO:0006412">
    <property type="term" value="P:translation"/>
    <property type="evidence" value="ECO:0007669"/>
    <property type="project" value="TreeGrafter"/>
</dbReference>
<proteinExistence type="inferred from homology"/>
<dbReference type="GO" id="GO:0003729">
    <property type="term" value="F:mRNA binding"/>
    <property type="evidence" value="ECO:0007669"/>
    <property type="project" value="TreeGrafter"/>
</dbReference>
<dbReference type="Gene3D" id="2.40.50.140">
    <property type="entry name" value="Nucleic acid-binding proteins"/>
    <property type="match status" value="2"/>
</dbReference>
<dbReference type="InterPro" id="IPR003029">
    <property type="entry name" value="S1_domain"/>
</dbReference>
<gene>
    <name evidence="5" type="ORF">METZ01_LOCUS448840</name>
</gene>
<protein>
    <recommendedName>
        <fullName evidence="4">S1 motif domain-containing protein</fullName>
    </recommendedName>
</protein>
<dbReference type="PANTHER" id="PTHR10724:SF7">
    <property type="entry name" value="SMALL RIBOSOMAL SUBUNIT PROTEIN BS1C"/>
    <property type="match status" value="1"/>
</dbReference>
<feature type="non-terminal residue" evidence="5">
    <location>
        <position position="245"/>
    </location>
</feature>
<comment type="similarity">
    <text evidence="1">Belongs to the bacterial ribosomal protein bS1 family.</text>
</comment>
<dbReference type="PROSITE" id="PS50126">
    <property type="entry name" value="S1"/>
    <property type="match status" value="2"/>
</dbReference>
<evidence type="ECO:0000256" key="1">
    <source>
        <dbReference type="ARBA" id="ARBA00006767"/>
    </source>
</evidence>
<dbReference type="InterPro" id="IPR035104">
    <property type="entry name" value="Ribosomal_protein_S1-like"/>
</dbReference>
<dbReference type="InterPro" id="IPR012340">
    <property type="entry name" value="NA-bd_OB-fold"/>
</dbReference>
<evidence type="ECO:0000259" key="4">
    <source>
        <dbReference type="PROSITE" id="PS50126"/>
    </source>
</evidence>
<dbReference type="Pfam" id="PF00575">
    <property type="entry name" value="S1"/>
    <property type="match status" value="3"/>
</dbReference>